<evidence type="ECO:0000313" key="2">
    <source>
        <dbReference type="EMBL" id="PIR40314.1"/>
    </source>
</evidence>
<proteinExistence type="predicted"/>
<evidence type="ECO:0000313" key="3">
    <source>
        <dbReference type="Proteomes" id="UP000230828"/>
    </source>
</evidence>
<keyword evidence="1" id="KW-0472">Membrane</keyword>
<feature type="transmembrane region" description="Helical" evidence="1">
    <location>
        <begin position="64"/>
        <end position="82"/>
    </location>
</feature>
<keyword evidence="1" id="KW-0812">Transmembrane</keyword>
<dbReference type="EMBL" id="PCXM01000010">
    <property type="protein sequence ID" value="PIR40314.1"/>
    <property type="molecule type" value="Genomic_DNA"/>
</dbReference>
<organism evidence="2 3">
    <name type="scientific">Candidatus Zambryskibacteria bacterium CG10_big_fil_rev_8_21_14_0_10_34_34</name>
    <dbReference type="NCBI Taxonomy" id="1975114"/>
    <lineage>
        <taxon>Bacteria</taxon>
        <taxon>Candidatus Zambryskiibacteriota</taxon>
    </lineage>
</organism>
<dbReference type="Proteomes" id="UP000230828">
    <property type="component" value="Unassembled WGS sequence"/>
</dbReference>
<evidence type="ECO:0000256" key="1">
    <source>
        <dbReference type="SAM" id="Phobius"/>
    </source>
</evidence>
<feature type="transmembrane region" description="Helical" evidence="1">
    <location>
        <begin position="6"/>
        <end position="32"/>
    </location>
</feature>
<name>A0A2H0R2Q1_9BACT</name>
<protein>
    <submittedName>
        <fullName evidence="2">Uncharacterized protein</fullName>
    </submittedName>
</protein>
<keyword evidence="1" id="KW-1133">Transmembrane helix</keyword>
<reference evidence="2 3" key="1">
    <citation type="submission" date="2017-09" db="EMBL/GenBank/DDBJ databases">
        <title>Depth-based differentiation of microbial function through sediment-hosted aquifers and enrichment of novel symbionts in the deep terrestrial subsurface.</title>
        <authorList>
            <person name="Probst A.J."/>
            <person name="Ladd B."/>
            <person name="Jarett J.K."/>
            <person name="Geller-Mcgrath D.E."/>
            <person name="Sieber C.M."/>
            <person name="Emerson J.B."/>
            <person name="Anantharaman K."/>
            <person name="Thomas B.C."/>
            <person name="Malmstrom R."/>
            <person name="Stieglmeier M."/>
            <person name="Klingl A."/>
            <person name="Woyke T."/>
            <person name="Ryan C.M."/>
            <person name="Banfield J.F."/>
        </authorList>
    </citation>
    <scope>NUCLEOTIDE SEQUENCE [LARGE SCALE GENOMIC DNA]</scope>
    <source>
        <strain evidence="2">CG10_big_fil_rev_8_21_14_0_10_34_34</strain>
    </source>
</reference>
<dbReference type="AlphaFoldDB" id="A0A2H0R2Q1"/>
<sequence length="86" mass="10247">MSRLLYFLATMIIPIVFSWWLFIPMALLFVYVAKLPYEVILAGFFLDSLYYFGDGFFFEHLLTIFSLVLIALALFLSKMIYWRKII</sequence>
<gene>
    <name evidence="2" type="ORF">COV33_00435</name>
</gene>
<comment type="caution">
    <text evidence="2">The sequence shown here is derived from an EMBL/GenBank/DDBJ whole genome shotgun (WGS) entry which is preliminary data.</text>
</comment>
<accession>A0A2H0R2Q1</accession>